<name>A0A2V0P770_9CHLO</name>
<dbReference type="InterPro" id="IPR008963">
    <property type="entry name" value="Purple_acid_Pase-like_N"/>
</dbReference>
<dbReference type="InterPro" id="IPR025733">
    <property type="entry name" value="PAPs_C"/>
</dbReference>
<dbReference type="AlphaFoldDB" id="A0A2V0P770"/>
<proteinExistence type="inferred from homology"/>
<accession>A0A2V0P770</accession>
<dbReference type="InterPro" id="IPR041792">
    <property type="entry name" value="MPP_PAP"/>
</dbReference>
<comment type="caution">
    <text evidence="9">The sequence shown here is derived from an EMBL/GenBank/DDBJ whole genome shotgun (WGS) entry which is preliminary data.</text>
</comment>
<dbReference type="CDD" id="cd00839">
    <property type="entry name" value="MPP_PAPs"/>
    <property type="match status" value="1"/>
</dbReference>
<dbReference type="Pfam" id="PF00149">
    <property type="entry name" value="Metallophos"/>
    <property type="match status" value="1"/>
</dbReference>
<evidence type="ECO:0000256" key="5">
    <source>
        <dbReference type="RuleBase" id="RU361203"/>
    </source>
</evidence>
<evidence type="ECO:0000259" key="6">
    <source>
        <dbReference type="Pfam" id="PF00149"/>
    </source>
</evidence>
<reference evidence="9 10" key="1">
    <citation type="journal article" date="2018" name="Sci. Rep.">
        <title>Raphidocelis subcapitata (=Pseudokirchneriella subcapitata) provides an insight into genome evolution and environmental adaptations in the Sphaeropleales.</title>
        <authorList>
            <person name="Suzuki S."/>
            <person name="Yamaguchi H."/>
            <person name="Nakajima N."/>
            <person name="Kawachi M."/>
        </authorList>
    </citation>
    <scope>NUCLEOTIDE SEQUENCE [LARGE SCALE GENOMIC DNA]</scope>
    <source>
        <strain evidence="9 10">NIES-35</strain>
    </source>
</reference>
<dbReference type="OrthoDB" id="407721at2759"/>
<dbReference type="SUPFAM" id="SSF49363">
    <property type="entry name" value="Purple acid phosphatase, N-terminal domain"/>
    <property type="match status" value="1"/>
</dbReference>
<feature type="chain" id="PRO_5015801679" description="Purple acid phosphatase" evidence="5">
    <location>
        <begin position="29"/>
        <end position="568"/>
    </location>
</feature>
<keyword evidence="2 5" id="KW-0732">Signal</keyword>
<dbReference type="InterPro" id="IPR004843">
    <property type="entry name" value="Calcineurin-like_PHP"/>
</dbReference>
<evidence type="ECO:0000256" key="3">
    <source>
        <dbReference type="ARBA" id="ARBA00022801"/>
    </source>
</evidence>
<feature type="domain" description="Calcineurin-like phosphoesterase" evidence="6">
    <location>
        <begin position="197"/>
        <end position="425"/>
    </location>
</feature>
<dbReference type="SUPFAM" id="SSF56300">
    <property type="entry name" value="Metallo-dependent phosphatases"/>
    <property type="match status" value="1"/>
</dbReference>
<dbReference type="InterPro" id="IPR039331">
    <property type="entry name" value="PAPs-like"/>
</dbReference>
<evidence type="ECO:0000259" key="8">
    <source>
        <dbReference type="Pfam" id="PF16656"/>
    </source>
</evidence>
<dbReference type="Pfam" id="PF14008">
    <property type="entry name" value="Metallophos_C"/>
    <property type="match status" value="1"/>
</dbReference>
<organism evidence="9 10">
    <name type="scientific">Raphidocelis subcapitata</name>
    <dbReference type="NCBI Taxonomy" id="307507"/>
    <lineage>
        <taxon>Eukaryota</taxon>
        <taxon>Viridiplantae</taxon>
        <taxon>Chlorophyta</taxon>
        <taxon>core chlorophytes</taxon>
        <taxon>Chlorophyceae</taxon>
        <taxon>CS clade</taxon>
        <taxon>Sphaeropleales</taxon>
        <taxon>Selenastraceae</taxon>
        <taxon>Raphidocelis</taxon>
    </lineage>
</organism>
<feature type="signal peptide" evidence="5">
    <location>
        <begin position="1"/>
        <end position="28"/>
    </location>
</feature>
<dbReference type="PANTHER" id="PTHR22953:SF153">
    <property type="entry name" value="PURPLE ACID PHOSPHATASE"/>
    <property type="match status" value="1"/>
</dbReference>
<dbReference type="Gene3D" id="2.60.40.380">
    <property type="entry name" value="Purple acid phosphatase-like, N-terminal"/>
    <property type="match status" value="1"/>
</dbReference>
<dbReference type="Gene3D" id="3.60.21.10">
    <property type="match status" value="2"/>
</dbReference>
<dbReference type="InterPro" id="IPR015914">
    <property type="entry name" value="PAPs_N"/>
</dbReference>
<sequence>MMERRRSRAPALLPLALLLWVTASGASAARVHYLEIEPNMEPVSKPLDEELNRGFSMPEAVPTIVDQAYGFQPEQIHLTYWGSPDKMAVSFVTADAQMPLGPPQLLLLPPFKAYVKYGLSNDTFDKNATCVTTSYIQDQYNWNKSPSYVSPYISHCLMTGLPAGARVWYMVGWPELDTWSPPFNFTTYNATENFPFVIGVIADLGTSFNASQTMRQLERTKPAPKLLLNMGDMSYADIYQPTGNQGMNPKEFRYKLGYQPRWDMLGRMLQNLTKCVPMMTTPGNHDVEPQPDGTVFASYTTRYPVPVDKDEVLTLLNKHSEGHPSPDNGLYYSFDVPGVAHFFALTSYIPNDTFSKDTQQYKWLEGDLAAVDRKRTPWLIAFFHAPIVTSYEDSFKQVECMRLTYEPLFYKYGVDLILNGHVHAYERSKPVYNYTLNPCGAVHITVGCSGKPGIETGSYALDTKFVDAQPQAPFCQDPKLLDKKPNPMQPLRCHTYQPDRGGFCWNKQPEFSAYREAAYGHGLLTLLDRGTAVWRFNRNNDHLRRPADSFVIRRAKNSPCPNRADIWP</sequence>
<evidence type="ECO:0000313" key="10">
    <source>
        <dbReference type="Proteomes" id="UP000247498"/>
    </source>
</evidence>
<dbReference type="EC" id="3.1.3.2" evidence="5"/>
<dbReference type="Pfam" id="PF16656">
    <property type="entry name" value="Pur_ac_phosph_N"/>
    <property type="match status" value="1"/>
</dbReference>
<dbReference type="InParanoid" id="A0A2V0P770"/>
<protein>
    <recommendedName>
        <fullName evidence="5">Purple acid phosphatase</fullName>
        <ecNumber evidence="5">3.1.3.2</ecNumber>
    </recommendedName>
</protein>
<dbReference type="EMBL" id="BDRX01000064">
    <property type="protein sequence ID" value="GBF95409.1"/>
    <property type="molecule type" value="Genomic_DNA"/>
</dbReference>
<evidence type="ECO:0000256" key="2">
    <source>
        <dbReference type="ARBA" id="ARBA00022729"/>
    </source>
</evidence>
<gene>
    <name evidence="9" type="ORF">Rsub_08371</name>
</gene>
<dbReference type="FunCoup" id="A0A2V0P770">
    <property type="interactions" value="69"/>
</dbReference>
<evidence type="ECO:0000256" key="1">
    <source>
        <dbReference type="ARBA" id="ARBA00008723"/>
    </source>
</evidence>
<dbReference type="Proteomes" id="UP000247498">
    <property type="component" value="Unassembled WGS sequence"/>
</dbReference>
<keyword evidence="10" id="KW-1185">Reference proteome</keyword>
<dbReference type="GO" id="GO:0046872">
    <property type="term" value="F:metal ion binding"/>
    <property type="evidence" value="ECO:0007669"/>
    <property type="project" value="InterPro"/>
</dbReference>
<feature type="domain" description="Purple acid phosphatase C-terminal" evidence="7">
    <location>
        <begin position="503"/>
        <end position="541"/>
    </location>
</feature>
<keyword evidence="4" id="KW-0325">Glycoprotein</keyword>
<evidence type="ECO:0000256" key="4">
    <source>
        <dbReference type="ARBA" id="ARBA00023180"/>
    </source>
</evidence>
<feature type="domain" description="Purple acid phosphatase N-terminal" evidence="8">
    <location>
        <begin position="73"/>
        <end position="187"/>
    </location>
</feature>
<comment type="catalytic activity">
    <reaction evidence="5">
        <text>a phosphate monoester + H2O = an alcohol + phosphate</text>
        <dbReference type="Rhea" id="RHEA:15017"/>
        <dbReference type="ChEBI" id="CHEBI:15377"/>
        <dbReference type="ChEBI" id="CHEBI:30879"/>
        <dbReference type="ChEBI" id="CHEBI:43474"/>
        <dbReference type="ChEBI" id="CHEBI:67140"/>
        <dbReference type="EC" id="3.1.3.2"/>
    </reaction>
</comment>
<dbReference type="InterPro" id="IPR029052">
    <property type="entry name" value="Metallo-depent_PP-like"/>
</dbReference>
<dbReference type="GO" id="GO:0003993">
    <property type="term" value="F:acid phosphatase activity"/>
    <property type="evidence" value="ECO:0007669"/>
    <property type="project" value="UniProtKB-EC"/>
</dbReference>
<comment type="similarity">
    <text evidence="1 5">Belongs to the metallophosphoesterase superfamily. Purple acid phosphatase family.</text>
</comment>
<dbReference type="STRING" id="307507.A0A2V0P770"/>
<evidence type="ECO:0000259" key="7">
    <source>
        <dbReference type="Pfam" id="PF14008"/>
    </source>
</evidence>
<dbReference type="PANTHER" id="PTHR22953">
    <property type="entry name" value="ACID PHOSPHATASE RELATED"/>
    <property type="match status" value="1"/>
</dbReference>
<evidence type="ECO:0000313" key="9">
    <source>
        <dbReference type="EMBL" id="GBF95409.1"/>
    </source>
</evidence>
<keyword evidence="3 5" id="KW-0378">Hydrolase</keyword>